<feature type="transmembrane region" description="Helical" evidence="5">
    <location>
        <begin position="99"/>
        <end position="117"/>
    </location>
</feature>
<keyword evidence="2 5" id="KW-0812">Transmembrane</keyword>
<keyword evidence="3 5" id="KW-1133">Transmembrane helix</keyword>
<dbReference type="Proteomes" id="UP001597361">
    <property type="component" value="Unassembled WGS sequence"/>
</dbReference>
<keyword evidence="8" id="KW-1185">Reference proteome</keyword>
<dbReference type="InterPro" id="IPR009908">
    <property type="entry name" value="Methylamine_util_MauE"/>
</dbReference>
<evidence type="ECO:0000256" key="3">
    <source>
        <dbReference type="ARBA" id="ARBA00022989"/>
    </source>
</evidence>
<accession>A0ABW4VJT1</accession>
<evidence type="ECO:0000256" key="5">
    <source>
        <dbReference type="SAM" id="Phobius"/>
    </source>
</evidence>
<evidence type="ECO:0000313" key="8">
    <source>
        <dbReference type="Proteomes" id="UP001597361"/>
    </source>
</evidence>
<keyword evidence="4 5" id="KW-0472">Membrane</keyword>
<organism evidence="7 8">
    <name type="scientific">Belliella marina</name>
    <dbReference type="NCBI Taxonomy" id="1644146"/>
    <lineage>
        <taxon>Bacteria</taxon>
        <taxon>Pseudomonadati</taxon>
        <taxon>Bacteroidota</taxon>
        <taxon>Cytophagia</taxon>
        <taxon>Cytophagales</taxon>
        <taxon>Cyclobacteriaceae</taxon>
        <taxon>Belliella</taxon>
    </lineage>
</organism>
<reference evidence="8" key="1">
    <citation type="journal article" date="2019" name="Int. J. Syst. Evol. Microbiol.">
        <title>The Global Catalogue of Microorganisms (GCM) 10K type strain sequencing project: providing services to taxonomists for standard genome sequencing and annotation.</title>
        <authorList>
            <consortium name="The Broad Institute Genomics Platform"/>
            <consortium name="The Broad Institute Genome Sequencing Center for Infectious Disease"/>
            <person name="Wu L."/>
            <person name="Ma J."/>
        </authorList>
    </citation>
    <scope>NUCLEOTIDE SEQUENCE [LARGE SCALE GENOMIC DNA]</scope>
    <source>
        <strain evidence="8">CGMCC 1.15180</strain>
    </source>
</reference>
<evidence type="ECO:0000256" key="2">
    <source>
        <dbReference type="ARBA" id="ARBA00022692"/>
    </source>
</evidence>
<comment type="subcellular location">
    <subcellularLocation>
        <location evidence="1">Membrane</location>
        <topology evidence="1">Multi-pass membrane protein</topology>
    </subcellularLocation>
</comment>
<gene>
    <name evidence="7" type="ORF">ACFSKL_09165</name>
</gene>
<name>A0ABW4VJT1_9BACT</name>
<evidence type="ECO:0000256" key="1">
    <source>
        <dbReference type="ARBA" id="ARBA00004141"/>
    </source>
</evidence>
<feature type="transmembrane region" description="Helical" evidence="5">
    <location>
        <begin position="137"/>
        <end position="154"/>
    </location>
</feature>
<proteinExistence type="predicted"/>
<sequence>MTDKRFGGTIDERINSSIHMMKEKQNIATICTWLLAIVFIYTAVSKLYDWEGTRRSLYNQVFPIWSADILLYALPIVELLIAALLLINSTVRLGLKLSIILMTLFTGYIALIIAGVFDRVPCSCGGVVSSLSWWEHLVFNIVLMGIGVAGLIRIRDMRYETQSLPR</sequence>
<feature type="transmembrane region" description="Helical" evidence="5">
    <location>
        <begin position="64"/>
        <end position="87"/>
    </location>
</feature>
<feature type="domain" description="Methylamine utilisation protein MauE" evidence="6">
    <location>
        <begin position="25"/>
        <end position="152"/>
    </location>
</feature>
<evidence type="ECO:0000313" key="7">
    <source>
        <dbReference type="EMBL" id="MFD2034959.1"/>
    </source>
</evidence>
<feature type="transmembrane region" description="Helical" evidence="5">
    <location>
        <begin position="27"/>
        <end position="44"/>
    </location>
</feature>
<evidence type="ECO:0000256" key="4">
    <source>
        <dbReference type="ARBA" id="ARBA00023136"/>
    </source>
</evidence>
<dbReference type="Pfam" id="PF07291">
    <property type="entry name" value="MauE"/>
    <property type="match status" value="1"/>
</dbReference>
<evidence type="ECO:0000259" key="6">
    <source>
        <dbReference type="Pfam" id="PF07291"/>
    </source>
</evidence>
<dbReference type="EMBL" id="JBHUHR010000025">
    <property type="protein sequence ID" value="MFD2034959.1"/>
    <property type="molecule type" value="Genomic_DNA"/>
</dbReference>
<protein>
    <submittedName>
        <fullName evidence="7">MauE/DoxX family redox-associated membrane protein</fullName>
    </submittedName>
</protein>
<comment type="caution">
    <text evidence="7">The sequence shown here is derived from an EMBL/GenBank/DDBJ whole genome shotgun (WGS) entry which is preliminary data.</text>
</comment>